<keyword evidence="7 10" id="KW-0067">ATP-binding</keyword>
<dbReference type="RefSeq" id="WP_138452613.1">
    <property type="nucleotide sequence ID" value="NZ_JADLQV010000061.1"/>
</dbReference>
<reference evidence="11 12" key="1">
    <citation type="submission" date="2019-05" db="EMBL/GenBank/DDBJ databases">
        <title>Genomes sequences of two Nocardia cyriacigeorgica environmental isolates, type strains Nocardia asteroides ATCC 19247 and Nocardia cyriacigeorgica DSM 44484.</title>
        <authorList>
            <person name="Vautrin F."/>
            <person name="Bergeron E."/>
            <person name="Dubost A."/>
            <person name="Abrouk D."/>
            <person name="Rodriguez Nava V."/>
            <person name="Pujic P."/>
        </authorList>
    </citation>
    <scope>NUCLEOTIDE SEQUENCE [LARGE SCALE GENOMIC DNA]</scope>
    <source>
        <strain evidence="11 12">EML 446</strain>
    </source>
</reference>
<accession>A0A5R8NCC2</accession>
<evidence type="ECO:0000256" key="4">
    <source>
        <dbReference type="ARBA" id="ARBA00022679"/>
    </source>
</evidence>
<organism evidence="11 12">
    <name type="scientific">Nocardia cyriacigeorgica</name>
    <dbReference type="NCBI Taxonomy" id="135487"/>
    <lineage>
        <taxon>Bacteria</taxon>
        <taxon>Bacillati</taxon>
        <taxon>Actinomycetota</taxon>
        <taxon>Actinomycetes</taxon>
        <taxon>Mycobacteriales</taxon>
        <taxon>Nocardiaceae</taxon>
        <taxon>Nocardia</taxon>
    </lineage>
</organism>
<dbReference type="NCBIfam" id="TIGR01313">
    <property type="entry name" value="therm_gnt_kin"/>
    <property type="match status" value="1"/>
</dbReference>
<evidence type="ECO:0000256" key="1">
    <source>
        <dbReference type="ARBA" id="ARBA00004761"/>
    </source>
</evidence>
<evidence type="ECO:0000313" key="12">
    <source>
        <dbReference type="Proteomes" id="UP000306378"/>
    </source>
</evidence>
<dbReference type="FunFam" id="3.40.50.300:FF:000522">
    <property type="entry name" value="Gluconokinase"/>
    <property type="match status" value="1"/>
</dbReference>
<comment type="similarity">
    <text evidence="2 10">Belongs to the gluconokinase GntK/GntV family.</text>
</comment>
<dbReference type="SUPFAM" id="SSF52540">
    <property type="entry name" value="P-loop containing nucleoside triphosphate hydrolases"/>
    <property type="match status" value="1"/>
</dbReference>
<dbReference type="Proteomes" id="UP000306378">
    <property type="component" value="Unassembled WGS sequence"/>
</dbReference>
<evidence type="ECO:0000256" key="7">
    <source>
        <dbReference type="ARBA" id="ARBA00022840"/>
    </source>
</evidence>
<evidence type="ECO:0000256" key="6">
    <source>
        <dbReference type="ARBA" id="ARBA00022777"/>
    </source>
</evidence>
<sequence length="179" mass="19613">MRSGRSAGVERGRVTPVLVVMGVSGSGKSTVARLLAEKLGWDMLEGDDLHPETNVAKMASGTPLTDDDRWPWLHRIAAWIDTRQSARRPGIVTCSALKRSYRDVLRRDGVIFVHLTGSPEQIRDRIGHRAGHFMPASLLQSQLDTLEPLEPDENGIVVEIGRPPAEEVAEVIAQLPPGN</sequence>
<dbReference type="Pfam" id="PF13671">
    <property type="entry name" value="AAA_33"/>
    <property type="match status" value="1"/>
</dbReference>
<keyword evidence="6 10" id="KW-0418">Kinase</keyword>
<evidence type="ECO:0000256" key="3">
    <source>
        <dbReference type="ARBA" id="ARBA00012054"/>
    </source>
</evidence>
<dbReference type="CDD" id="cd02021">
    <property type="entry name" value="GntK"/>
    <property type="match status" value="1"/>
</dbReference>
<keyword evidence="8" id="KW-0311">Gluconate utilization</keyword>
<dbReference type="InterPro" id="IPR006001">
    <property type="entry name" value="Therm_gnt_kin"/>
</dbReference>
<proteinExistence type="inferred from homology"/>
<gene>
    <name evidence="11" type="ORF">FEK34_27700</name>
</gene>
<evidence type="ECO:0000256" key="5">
    <source>
        <dbReference type="ARBA" id="ARBA00022741"/>
    </source>
</evidence>
<evidence type="ECO:0000256" key="8">
    <source>
        <dbReference type="ARBA" id="ARBA00023064"/>
    </source>
</evidence>
<evidence type="ECO:0000256" key="2">
    <source>
        <dbReference type="ARBA" id="ARBA00008420"/>
    </source>
</evidence>
<evidence type="ECO:0000313" key="11">
    <source>
        <dbReference type="EMBL" id="TLF73318.1"/>
    </source>
</evidence>
<dbReference type="PANTHER" id="PTHR43442:SF3">
    <property type="entry name" value="GLUCONOKINASE-RELATED"/>
    <property type="match status" value="1"/>
</dbReference>
<dbReference type="GO" id="GO:0005737">
    <property type="term" value="C:cytoplasm"/>
    <property type="evidence" value="ECO:0007669"/>
    <property type="project" value="TreeGrafter"/>
</dbReference>
<keyword evidence="4 10" id="KW-0808">Transferase</keyword>
<comment type="caution">
    <text evidence="11">The sequence shown here is derived from an EMBL/GenBank/DDBJ whole genome shotgun (WGS) entry which is preliminary data.</text>
</comment>
<dbReference type="PANTHER" id="PTHR43442">
    <property type="entry name" value="GLUCONOKINASE-RELATED"/>
    <property type="match status" value="1"/>
</dbReference>
<dbReference type="AlphaFoldDB" id="A0A5R8NCC2"/>
<evidence type="ECO:0000256" key="9">
    <source>
        <dbReference type="ARBA" id="ARBA00048090"/>
    </source>
</evidence>
<protein>
    <recommendedName>
        <fullName evidence="3 10">Gluconokinase</fullName>
        <ecNumber evidence="3 10">2.7.1.12</ecNumber>
    </recommendedName>
</protein>
<keyword evidence="5 10" id="KW-0547">Nucleotide-binding</keyword>
<dbReference type="GO" id="GO:0019521">
    <property type="term" value="P:D-gluconate metabolic process"/>
    <property type="evidence" value="ECO:0007669"/>
    <property type="project" value="UniProtKB-KW"/>
</dbReference>
<dbReference type="InterPro" id="IPR027417">
    <property type="entry name" value="P-loop_NTPase"/>
</dbReference>
<dbReference type="EMBL" id="VBUT01000013">
    <property type="protein sequence ID" value="TLF73318.1"/>
    <property type="molecule type" value="Genomic_DNA"/>
</dbReference>
<name>A0A5R8NCC2_9NOCA</name>
<dbReference type="GO" id="GO:0046316">
    <property type="term" value="F:gluconokinase activity"/>
    <property type="evidence" value="ECO:0007669"/>
    <property type="project" value="UniProtKB-EC"/>
</dbReference>
<evidence type="ECO:0000256" key="10">
    <source>
        <dbReference type="RuleBase" id="RU363066"/>
    </source>
</evidence>
<dbReference type="Gene3D" id="3.40.50.300">
    <property type="entry name" value="P-loop containing nucleotide triphosphate hydrolases"/>
    <property type="match status" value="1"/>
</dbReference>
<dbReference type="GO" id="GO:0005524">
    <property type="term" value="F:ATP binding"/>
    <property type="evidence" value="ECO:0007669"/>
    <property type="project" value="UniProtKB-KW"/>
</dbReference>
<comment type="catalytic activity">
    <reaction evidence="9 10">
        <text>D-gluconate + ATP = 6-phospho-D-gluconate + ADP + H(+)</text>
        <dbReference type="Rhea" id="RHEA:19433"/>
        <dbReference type="ChEBI" id="CHEBI:15378"/>
        <dbReference type="ChEBI" id="CHEBI:18391"/>
        <dbReference type="ChEBI" id="CHEBI:30616"/>
        <dbReference type="ChEBI" id="CHEBI:58759"/>
        <dbReference type="ChEBI" id="CHEBI:456216"/>
        <dbReference type="EC" id="2.7.1.12"/>
    </reaction>
</comment>
<dbReference type="EC" id="2.7.1.12" evidence="3 10"/>
<comment type="pathway">
    <text evidence="1">Carbohydrate acid metabolism.</text>
</comment>